<evidence type="ECO:0000313" key="2">
    <source>
        <dbReference type="Proteomes" id="UP000055048"/>
    </source>
</evidence>
<organism evidence="1 2">
    <name type="scientific">Trichinella murrelli</name>
    <dbReference type="NCBI Taxonomy" id="144512"/>
    <lineage>
        <taxon>Eukaryota</taxon>
        <taxon>Metazoa</taxon>
        <taxon>Ecdysozoa</taxon>
        <taxon>Nematoda</taxon>
        <taxon>Enoplea</taxon>
        <taxon>Dorylaimia</taxon>
        <taxon>Trichinellida</taxon>
        <taxon>Trichinellidae</taxon>
        <taxon>Trichinella</taxon>
    </lineage>
</organism>
<evidence type="ECO:0000313" key="1">
    <source>
        <dbReference type="EMBL" id="KRX33266.1"/>
    </source>
</evidence>
<dbReference type="AlphaFoldDB" id="A0A0V0T2X2"/>
<gene>
    <name evidence="1" type="ORF">T05_16110</name>
</gene>
<dbReference type="EMBL" id="JYDJ01000853">
    <property type="protein sequence ID" value="KRX33266.1"/>
    <property type="molecule type" value="Genomic_DNA"/>
</dbReference>
<comment type="caution">
    <text evidence="1">The sequence shown here is derived from an EMBL/GenBank/DDBJ whole genome shotgun (WGS) entry which is preliminary data.</text>
</comment>
<reference evidence="1 2" key="1">
    <citation type="submission" date="2015-01" db="EMBL/GenBank/DDBJ databases">
        <title>Evolution of Trichinella species and genotypes.</title>
        <authorList>
            <person name="Korhonen P.K."/>
            <person name="Edoardo P."/>
            <person name="Giuseppe L.R."/>
            <person name="Gasser R.B."/>
        </authorList>
    </citation>
    <scope>NUCLEOTIDE SEQUENCE [LARGE SCALE GENOMIC DNA]</scope>
    <source>
        <strain evidence="1">ISS417</strain>
    </source>
</reference>
<accession>A0A0V0T2X2</accession>
<keyword evidence="2" id="KW-1185">Reference proteome</keyword>
<protein>
    <submittedName>
        <fullName evidence="1">Uncharacterized protein</fullName>
    </submittedName>
</protein>
<name>A0A0V0T2X2_9BILA</name>
<dbReference type="Proteomes" id="UP000055048">
    <property type="component" value="Unassembled WGS sequence"/>
</dbReference>
<proteinExistence type="predicted"/>
<sequence>MGMLMEKPIEAEEKCQKSDTRTSRIPKVLRLQFVQRQIIENIFTILSSLASESCAALLSWAQTITQIF</sequence>